<dbReference type="RefSeq" id="WP_155703710.1">
    <property type="nucleotide sequence ID" value="NZ_CP034235.1"/>
</dbReference>
<feature type="transmembrane region" description="Helical" evidence="1">
    <location>
        <begin position="106"/>
        <end position="124"/>
    </location>
</feature>
<keyword evidence="3" id="KW-1185">Reference proteome</keyword>
<evidence type="ECO:0000313" key="3">
    <source>
        <dbReference type="Proteomes" id="UP000426246"/>
    </source>
</evidence>
<keyword evidence="1" id="KW-1133">Transmembrane helix</keyword>
<reference evidence="3" key="1">
    <citation type="submission" date="2018-11" db="EMBL/GenBank/DDBJ databases">
        <title>Complete genome sequence of Paenibacillus sp. ML311-T8.</title>
        <authorList>
            <person name="Nam Y.-D."/>
            <person name="Kang J."/>
            <person name="Chung W.-H."/>
            <person name="Park Y.S."/>
        </authorList>
    </citation>
    <scope>NUCLEOTIDE SEQUENCE [LARGE SCALE GENOMIC DNA]</scope>
    <source>
        <strain evidence="3">ML311-T8</strain>
    </source>
</reference>
<dbReference type="OrthoDB" id="2603868at2"/>
<evidence type="ECO:0000256" key="1">
    <source>
        <dbReference type="SAM" id="Phobius"/>
    </source>
</evidence>
<dbReference type="KEGG" id="ppsc:EHS13_28825"/>
<proteinExistence type="predicted"/>
<feature type="transmembrane region" description="Helical" evidence="1">
    <location>
        <begin position="81"/>
        <end position="101"/>
    </location>
</feature>
<dbReference type="Proteomes" id="UP000426246">
    <property type="component" value="Chromosome"/>
</dbReference>
<dbReference type="AlphaFoldDB" id="A0A6B8RQE5"/>
<keyword evidence="1" id="KW-0472">Membrane</keyword>
<name>A0A6B8RQE5_9BACL</name>
<gene>
    <name evidence="2" type="ORF">EHS13_28825</name>
</gene>
<sequence>MASGIIDFLMETPTLKTIKLITLLLAALASLLIILRLRSQIIVPTQLSAQTWQSYKKLFPLLSLIGSLVLLWYIAESDILLVIPVLCTLFLAFFYVVIGAVLSRELIWLGFWLFGLTAIVSIWYLGYAPFVLEGMGGLSILACGWILQRIYNK</sequence>
<feature type="transmembrane region" description="Helical" evidence="1">
    <location>
        <begin position="130"/>
        <end position="147"/>
    </location>
</feature>
<feature type="transmembrane region" description="Helical" evidence="1">
    <location>
        <begin position="20"/>
        <end position="37"/>
    </location>
</feature>
<keyword evidence="1" id="KW-0812">Transmembrane</keyword>
<protein>
    <submittedName>
        <fullName evidence="2">Uncharacterized protein</fullName>
    </submittedName>
</protein>
<feature type="transmembrane region" description="Helical" evidence="1">
    <location>
        <begin position="58"/>
        <end position="75"/>
    </location>
</feature>
<dbReference type="EMBL" id="CP034235">
    <property type="protein sequence ID" value="QGQ98601.1"/>
    <property type="molecule type" value="Genomic_DNA"/>
</dbReference>
<organism evidence="2 3">
    <name type="scientific">Paenibacillus psychroresistens</name>
    <dbReference type="NCBI Taxonomy" id="1778678"/>
    <lineage>
        <taxon>Bacteria</taxon>
        <taxon>Bacillati</taxon>
        <taxon>Bacillota</taxon>
        <taxon>Bacilli</taxon>
        <taxon>Bacillales</taxon>
        <taxon>Paenibacillaceae</taxon>
        <taxon>Paenibacillus</taxon>
    </lineage>
</organism>
<evidence type="ECO:0000313" key="2">
    <source>
        <dbReference type="EMBL" id="QGQ98601.1"/>
    </source>
</evidence>
<accession>A0A6B8RQE5</accession>